<organism evidence="3">
    <name type="scientific">Selaginella moellendorffii</name>
    <name type="common">Spikemoss</name>
    <dbReference type="NCBI Taxonomy" id="88036"/>
    <lineage>
        <taxon>Eukaryota</taxon>
        <taxon>Viridiplantae</taxon>
        <taxon>Streptophyta</taxon>
        <taxon>Embryophyta</taxon>
        <taxon>Tracheophyta</taxon>
        <taxon>Lycopodiopsida</taxon>
        <taxon>Selaginellales</taxon>
        <taxon>Selaginellaceae</taxon>
        <taxon>Selaginella</taxon>
    </lineage>
</organism>
<dbReference type="OrthoDB" id="408631at2759"/>
<reference evidence="2 3" key="1">
    <citation type="journal article" date="2011" name="Science">
        <title>The Selaginella genome identifies genetic changes associated with the evolution of vascular plants.</title>
        <authorList>
            <person name="Banks J.A."/>
            <person name="Nishiyama T."/>
            <person name="Hasebe M."/>
            <person name="Bowman J.L."/>
            <person name="Gribskov M."/>
            <person name="dePamphilis C."/>
            <person name="Albert V.A."/>
            <person name="Aono N."/>
            <person name="Aoyama T."/>
            <person name="Ambrose B.A."/>
            <person name="Ashton N.W."/>
            <person name="Axtell M.J."/>
            <person name="Barker E."/>
            <person name="Barker M.S."/>
            <person name="Bennetzen J.L."/>
            <person name="Bonawitz N.D."/>
            <person name="Chapple C."/>
            <person name="Cheng C."/>
            <person name="Correa L.G."/>
            <person name="Dacre M."/>
            <person name="DeBarry J."/>
            <person name="Dreyer I."/>
            <person name="Elias M."/>
            <person name="Engstrom E.M."/>
            <person name="Estelle M."/>
            <person name="Feng L."/>
            <person name="Finet C."/>
            <person name="Floyd S.K."/>
            <person name="Frommer W.B."/>
            <person name="Fujita T."/>
            <person name="Gramzow L."/>
            <person name="Gutensohn M."/>
            <person name="Harholt J."/>
            <person name="Hattori M."/>
            <person name="Heyl A."/>
            <person name="Hirai T."/>
            <person name="Hiwatashi Y."/>
            <person name="Ishikawa M."/>
            <person name="Iwata M."/>
            <person name="Karol K.G."/>
            <person name="Koehler B."/>
            <person name="Kolukisaoglu U."/>
            <person name="Kubo M."/>
            <person name="Kurata T."/>
            <person name="Lalonde S."/>
            <person name="Li K."/>
            <person name="Li Y."/>
            <person name="Litt A."/>
            <person name="Lyons E."/>
            <person name="Manning G."/>
            <person name="Maruyama T."/>
            <person name="Michael T.P."/>
            <person name="Mikami K."/>
            <person name="Miyazaki S."/>
            <person name="Morinaga S."/>
            <person name="Murata T."/>
            <person name="Mueller-Roeber B."/>
            <person name="Nelson D.R."/>
            <person name="Obara M."/>
            <person name="Oguri Y."/>
            <person name="Olmstead R.G."/>
            <person name="Onodera N."/>
            <person name="Petersen B.L."/>
            <person name="Pils B."/>
            <person name="Prigge M."/>
            <person name="Rensing S.A."/>
            <person name="Riano-Pachon D.M."/>
            <person name="Roberts A.W."/>
            <person name="Sato Y."/>
            <person name="Scheller H.V."/>
            <person name="Schulz B."/>
            <person name="Schulz C."/>
            <person name="Shakirov E.V."/>
            <person name="Shibagaki N."/>
            <person name="Shinohara N."/>
            <person name="Shippen D.E."/>
            <person name="Soerensen I."/>
            <person name="Sotooka R."/>
            <person name="Sugimoto N."/>
            <person name="Sugita M."/>
            <person name="Sumikawa N."/>
            <person name="Tanurdzic M."/>
            <person name="Theissen G."/>
            <person name="Ulvskov P."/>
            <person name="Wakazuki S."/>
            <person name="Weng J.K."/>
            <person name="Willats W.W."/>
            <person name="Wipf D."/>
            <person name="Wolf P.G."/>
            <person name="Yang L."/>
            <person name="Zimmer A.D."/>
            <person name="Zhu Q."/>
            <person name="Mitros T."/>
            <person name="Hellsten U."/>
            <person name="Loque D."/>
            <person name="Otillar R."/>
            <person name="Salamov A."/>
            <person name="Schmutz J."/>
            <person name="Shapiro H."/>
            <person name="Lindquist E."/>
            <person name="Lucas S."/>
            <person name="Rokhsar D."/>
            <person name="Grigoriev I.V."/>
        </authorList>
    </citation>
    <scope>NUCLEOTIDE SEQUENCE [LARGE SCALE GENOMIC DNA]</scope>
</reference>
<evidence type="ECO:0000313" key="2">
    <source>
        <dbReference type="EMBL" id="EFJ22899.1"/>
    </source>
</evidence>
<feature type="domain" description="Alpha/beta hydrolase fold-3" evidence="1">
    <location>
        <begin position="54"/>
        <end position="278"/>
    </location>
</feature>
<evidence type="ECO:0000313" key="3">
    <source>
        <dbReference type="Proteomes" id="UP000001514"/>
    </source>
</evidence>
<dbReference type="GO" id="GO:0016787">
    <property type="term" value="F:hydrolase activity"/>
    <property type="evidence" value="ECO:0007669"/>
    <property type="project" value="InterPro"/>
</dbReference>
<dbReference type="InterPro" id="IPR029058">
    <property type="entry name" value="AB_hydrolase_fold"/>
</dbReference>
<proteinExistence type="predicted"/>
<keyword evidence="3" id="KW-1185">Reference proteome</keyword>
<dbReference type="OMA" id="CPPDAFF"/>
<dbReference type="InterPro" id="IPR050466">
    <property type="entry name" value="Carboxylest/Gibb_receptor"/>
</dbReference>
<dbReference type="InterPro" id="IPR013094">
    <property type="entry name" value="AB_hydrolase_3"/>
</dbReference>
<dbReference type="AlphaFoldDB" id="D8RYG9"/>
<dbReference type="FunCoup" id="D8RYG9">
    <property type="interactions" value="535"/>
</dbReference>
<dbReference type="EMBL" id="GL377594">
    <property type="protein sequence ID" value="EFJ22899.1"/>
    <property type="molecule type" value="Genomic_DNA"/>
</dbReference>
<dbReference type="Proteomes" id="UP000001514">
    <property type="component" value="Unassembled WGS sequence"/>
</dbReference>
<sequence length="308" mass="33390">MPKFLRVPANPSASPIASRDAVIDEEHGIWARIFLPTDQAQGKGEGDSSKLPVVLFFHGGGFVTLSADFCVFHVLCSSIAEKLGALVIGVNYRLAPENRLPAAYEDGFAALKWLADEQGGRRDPWLASHADLSKILVMGDSAGGNLAHHVTVRAAVEDLGEMRIMGQVLIQPFFGGIARFPSETKPQPPNSTLTTDLSDQLWELALPIGASRDHPYCHVVAPDLKAQLREIEALPKALVVAGSEDVLCDRVVEFAEVMRECGKDLELLVVENAGHAFYIVPESEKTAQLLEKISAFVHGLIPKINSKV</sequence>
<dbReference type="eggNOG" id="KOG1515">
    <property type="taxonomic scope" value="Eukaryota"/>
</dbReference>
<dbReference type="PANTHER" id="PTHR23024:SF113">
    <property type="entry name" value="CARBOXYLESTERASE 8-RELATED"/>
    <property type="match status" value="1"/>
</dbReference>
<name>D8RYG9_SELML</name>
<dbReference type="Pfam" id="PF07859">
    <property type="entry name" value="Abhydrolase_3"/>
    <property type="match status" value="1"/>
</dbReference>
<dbReference type="Gene3D" id="3.40.50.1820">
    <property type="entry name" value="alpha/beta hydrolase"/>
    <property type="match status" value="1"/>
</dbReference>
<dbReference type="PANTHER" id="PTHR23024">
    <property type="entry name" value="ARYLACETAMIDE DEACETYLASE"/>
    <property type="match status" value="1"/>
</dbReference>
<dbReference type="Gramene" id="EFJ22899">
    <property type="protein sequence ID" value="EFJ22899"/>
    <property type="gene ID" value="SELMODRAFT_104649"/>
</dbReference>
<dbReference type="KEGG" id="smo:SELMODRAFT_104649"/>
<dbReference type="STRING" id="88036.D8RYG9"/>
<accession>D8RYG9</accession>
<dbReference type="InParanoid" id="D8RYG9"/>
<protein>
    <recommendedName>
        <fullName evidence="1">Alpha/beta hydrolase fold-3 domain-containing protein</fullName>
    </recommendedName>
</protein>
<dbReference type="SUPFAM" id="SSF53474">
    <property type="entry name" value="alpha/beta-Hydrolases"/>
    <property type="match status" value="1"/>
</dbReference>
<gene>
    <name evidence="2" type="ORF">SELMODRAFT_104649</name>
</gene>
<dbReference type="HOGENOM" id="CLU_012494_22_1_1"/>
<evidence type="ECO:0000259" key="1">
    <source>
        <dbReference type="Pfam" id="PF07859"/>
    </source>
</evidence>